<dbReference type="Proteomes" id="UP001221150">
    <property type="component" value="Unassembled WGS sequence"/>
</dbReference>
<dbReference type="CDD" id="cd02199">
    <property type="entry name" value="YjgF_YER057c_UK114_like_1"/>
    <property type="match status" value="1"/>
</dbReference>
<sequence>MLDIRARLRELGLSLPGVSPPRGVYAPAVRSGSQVYVSGQIPMAAGGRLLATGRVGESVTAEEAYGLSRRCALAALAAADLAAAPEPVTRVLKVVGYVSCAEGFLGQHAVVDGAGDLFLAVFGAAGRHVRSTVGVARLPLDVPVEIEVVFAVGD</sequence>
<dbReference type="Gene3D" id="3.30.1330.40">
    <property type="entry name" value="RutC-like"/>
    <property type="match status" value="1"/>
</dbReference>
<dbReference type="EMBL" id="JARJBB010000009">
    <property type="protein sequence ID" value="MDF3300740.1"/>
    <property type="molecule type" value="Genomic_DNA"/>
</dbReference>
<comment type="caution">
    <text evidence="2">The sequence shown here is derived from an EMBL/GenBank/DDBJ whole genome shotgun (WGS) entry which is preliminary data.</text>
</comment>
<proteinExistence type="predicted"/>
<dbReference type="InterPro" id="IPR013813">
    <property type="entry name" value="Endoribo_LPSP/chorism_mut-like"/>
</dbReference>
<reference evidence="2 3" key="1">
    <citation type="submission" date="2023-03" db="EMBL/GenBank/DDBJ databases">
        <title>Draft genome sequence of Streptomyces sp. K1PA1 isolated from peat swamp forest in Thailand.</title>
        <authorList>
            <person name="Klaysubun C."/>
            <person name="Duangmal K."/>
        </authorList>
    </citation>
    <scope>NUCLEOTIDE SEQUENCE [LARGE SCALE GENOMIC DNA]</scope>
    <source>
        <strain evidence="2 3">K1PA1</strain>
    </source>
</reference>
<protein>
    <submittedName>
        <fullName evidence="2">RidA family protein</fullName>
    </submittedName>
</protein>
<organism evidence="2 3">
    <name type="scientific">Streptomyces tropicalis</name>
    <dbReference type="NCBI Taxonomy" id="3034234"/>
    <lineage>
        <taxon>Bacteria</taxon>
        <taxon>Bacillati</taxon>
        <taxon>Actinomycetota</taxon>
        <taxon>Actinomycetes</taxon>
        <taxon>Kitasatosporales</taxon>
        <taxon>Streptomycetaceae</taxon>
        <taxon>Streptomyces</taxon>
    </lineage>
</organism>
<evidence type="ECO:0000313" key="3">
    <source>
        <dbReference type="Proteomes" id="UP001221150"/>
    </source>
</evidence>
<gene>
    <name evidence="2" type="ORF">P3H78_19340</name>
</gene>
<dbReference type="PANTHER" id="PTHR43760:SF1">
    <property type="entry name" value="ENDORIBONUCLEASE L-PSP_CHORISMATE MUTASE-LIKE DOMAIN-CONTAINING PROTEIN"/>
    <property type="match status" value="1"/>
</dbReference>
<accession>A0ABT6AA88</accession>
<feature type="domain" description="Endoribonuclease L-PSP/chorismate mutase-like" evidence="1">
    <location>
        <begin position="6"/>
        <end position="141"/>
    </location>
</feature>
<name>A0ABT6AA88_9ACTN</name>
<dbReference type="InterPro" id="IPR035959">
    <property type="entry name" value="RutC-like_sf"/>
</dbReference>
<evidence type="ECO:0000313" key="2">
    <source>
        <dbReference type="EMBL" id="MDF3300740.1"/>
    </source>
</evidence>
<evidence type="ECO:0000259" key="1">
    <source>
        <dbReference type="Pfam" id="PF14588"/>
    </source>
</evidence>
<dbReference type="RefSeq" id="WP_276110291.1">
    <property type="nucleotide sequence ID" value="NZ_JARJBB010000009.1"/>
</dbReference>
<dbReference type="SUPFAM" id="SSF55298">
    <property type="entry name" value="YjgF-like"/>
    <property type="match status" value="1"/>
</dbReference>
<dbReference type="Pfam" id="PF14588">
    <property type="entry name" value="YjgF_endoribonc"/>
    <property type="match status" value="1"/>
</dbReference>
<keyword evidence="3" id="KW-1185">Reference proteome</keyword>
<dbReference type="PANTHER" id="PTHR43760">
    <property type="entry name" value="ENDORIBONUCLEASE-RELATED"/>
    <property type="match status" value="1"/>
</dbReference>